<evidence type="ECO:0000313" key="1">
    <source>
        <dbReference type="EMBL" id="VFV45098.1"/>
    </source>
</evidence>
<proteinExistence type="predicted"/>
<accession>A0A485PL61</accession>
<keyword evidence="2" id="KW-1185">Reference proteome</keyword>
<dbReference type="EMBL" id="CAAGRJ010036732">
    <property type="protein sequence ID" value="VFV45098.1"/>
    <property type="molecule type" value="Genomic_DNA"/>
</dbReference>
<dbReference type="Proteomes" id="UP000386466">
    <property type="component" value="Unassembled WGS sequence"/>
</dbReference>
<organism evidence="1 2">
    <name type="scientific">Lynx pardinus</name>
    <name type="common">Iberian lynx</name>
    <name type="synonym">Felis pardina</name>
    <dbReference type="NCBI Taxonomy" id="191816"/>
    <lineage>
        <taxon>Eukaryota</taxon>
        <taxon>Metazoa</taxon>
        <taxon>Chordata</taxon>
        <taxon>Craniata</taxon>
        <taxon>Vertebrata</taxon>
        <taxon>Euteleostomi</taxon>
        <taxon>Mammalia</taxon>
        <taxon>Eutheria</taxon>
        <taxon>Laurasiatheria</taxon>
        <taxon>Carnivora</taxon>
        <taxon>Feliformia</taxon>
        <taxon>Felidae</taxon>
        <taxon>Felinae</taxon>
        <taxon>Lynx</taxon>
    </lineage>
</organism>
<evidence type="ECO:0000313" key="2">
    <source>
        <dbReference type="Proteomes" id="UP000386466"/>
    </source>
</evidence>
<protein>
    <submittedName>
        <fullName evidence="1">Cub and sushi domain-containing protein 3 isoform</fullName>
    </submittedName>
</protein>
<dbReference type="AlphaFoldDB" id="A0A485PL61"/>
<name>A0A485PL61_LYNPA</name>
<sequence>MAPIMDVRKYAQKGLDTVIQITFEEFDLKIGYDTLIMSDGGEVGDPRTVFQM</sequence>
<gene>
    <name evidence="1" type="ORF">LYPA_23C007755</name>
</gene>
<reference evidence="1 2" key="1">
    <citation type="submission" date="2019-01" db="EMBL/GenBank/DDBJ databases">
        <authorList>
            <person name="Alioto T."/>
            <person name="Alioto T."/>
        </authorList>
    </citation>
    <scope>NUCLEOTIDE SEQUENCE [LARGE SCALE GENOMIC DNA]</scope>
</reference>